<keyword evidence="2" id="KW-0201">Cytochrome c-type biogenesis</keyword>
<gene>
    <name evidence="8" type="ORF">GCM10022384_20700</name>
</gene>
<dbReference type="EMBL" id="BAABCQ010000029">
    <property type="protein sequence ID" value="GAA3969311.1"/>
    <property type="molecule type" value="Genomic_DNA"/>
</dbReference>
<dbReference type="InterPro" id="IPR017937">
    <property type="entry name" value="Thioredoxin_CS"/>
</dbReference>
<evidence type="ECO:0000313" key="9">
    <source>
        <dbReference type="Proteomes" id="UP001500034"/>
    </source>
</evidence>
<keyword evidence="5" id="KW-0676">Redox-active center</keyword>
<keyword evidence="3" id="KW-0735">Signal-anchor</keyword>
<evidence type="ECO:0000256" key="2">
    <source>
        <dbReference type="ARBA" id="ARBA00022748"/>
    </source>
</evidence>
<dbReference type="PROSITE" id="PS51352">
    <property type="entry name" value="THIOREDOXIN_2"/>
    <property type="match status" value="1"/>
</dbReference>
<keyword evidence="4" id="KW-1015">Disulfide bond</keyword>
<dbReference type="RefSeq" id="WP_345591225.1">
    <property type="nucleotide sequence ID" value="NZ_BAABCQ010000029.1"/>
</dbReference>
<keyword evidence="9" id="KW-1185">Reference proteome</keyword>
<feature type="region of interest" description="Disordered" evidence="6">
    <location>
        <begin position="1"/>
        <end position="32"/>
    </location>
</feature>
<evidence type="ECO:0000256" key="3">
    <source>
        <dbReference type="ARBA" id="ARBA00022968"/>
    </source>
</evidence>
<dbReference type="InterPro" id="IPR036249">
    <property type="entry name" value="Thioredoxin-like_sf"/>
</dbReference>
<reference evidence="9" key="1">
    <citation type="journal article" date="2019" name="Int. J. Syst. Evol. Microbiol.">
        <title>The Global Catalogue of Microorganisms (GCM) 10K type strain sequencing project: providing services to taxonomists for standard genome sequencing and annotation.</title>
        <authorList>
            <consortium name="The Broad Institute Genomics Platform"/>
            <consortium name="The Broad Institute Genome Sequencing Center for Infectious Disease"/>
            <person name="Wu L."/>
            <person name="Ma J."/>
        </authorList>
    </citation>
    <scope>NUCLEOTIDE SEQUENCE [LARGE SCALE GENOMIC DNA]</scope>
    <source>
        <strain evidence="9">JCM 17027</strain>
    </source>
</reference>
<sequence>MSAASRAPLRSNLSNLSDRSDRSNRVDATAGTTGRVRRRVALTAGAAAVVLFATACGSGGTSGGGGQTGFITGSDGISTVKEGERADAPDLSGKTVDGGQLDVDDHKGKVVVLNVWGSWCPPCRAEAKNFETVYQDVKDQGVQFVGINTRDTSVGPARAFEEEFGVSYPSLYDPTGKLMLRFEKGTLNPQAVPSTLIIDREGKVAARTLQALSEEKLRKMLDPYLTGESGAAGESGESEK</sequence>
<evidence type="ECO:0000256" key="5">
    <source>
        <dbReference type="ARBA" id="ARBA00023284"/>
    </source>
</evidence>
<keyword evidence="3" id="KW-0812">Transmembrane</keyword>
<dbReference type="InterPro" id="IPR050553">
    <property type="entry name" value="Thioredoxin_ResA/DsbE_sf"/>
</dbReference>
<accession>A0ABP7PQ24</accession>
<evidence type="ECO:0000256" key="4">
    <source>
        <dbReference type="ARBA" id="ARBA00023157"/>
    </source>
</evidence>
<dbReference type="PANTHER" id="PTHR42852:SF6">
    <property type="entry name" value="THIOL:DISULFIDE INTERCHANGE PROTEIN DSBE"/>
    <property type="match status" value="1"/>
</dbReference>
<dbReference type="CDD" id="cd02966">
    <property type="entry name" value="TlpA_like_family"/>
    <property type="match status" value="1"/>
</dbReference>
<evidence type="ECO:0000313" key="8">
    <source>
        <dbReference type="EMBL" id="GAA3969311.1"/>
    </source>
</evidence>
<comment type="subcellular location">
    <subcellularLocation>
        <location evidence="1">Cell envelope</location>
    </subcellularLocation>
</comment>
<name>A0ABP7PQ24_9ACTN</name>
<dbReference type="SUPFAM" id="SSF52833">
    <property type="entry name" value="Thioredoxin-like"/>
    <property type="match status" value="1"/>
</dbReference>
<proteinExistence type="predicted"/>
<organism evidence="8 9">
    <name type="scientific">Streptomyces marokkonensis</name>
    <dbReference type="NCBI Taxonomy" id="324855"/>
    <lineage>
        <taxon>Bacteria</taxon>
        <taxon>Bacillati</taxon>
        <taxon>Actinomycetota</taxon>
        <taxon>Actinomycetes</taxon>
        <taxon>Kitasatosporales</taxon>
        <taxon>Streptomycetaceae</taxon>
        <taxon>Streptomyces</taxon>
    </lineage>
</organism>
<dbReference type="Pfam" id="PF00578">
    <property type="entry name" value="AhpC-TSA"/>
    <property type="match status" value="1"/>
</dbReference>
<evidence type="ECO:0000259" key="7">
    <source>
        <dbReference type="PROSITE" id="PS51352"/>
    </source>
</evidence>
<feature type="domain" description="Thioredoxin" evidence="7">
    <location>
        <begin position="82"/>
        <end position="226"/>
    </location>
</feature>
<dbReference type="PANTHER" id="PTHR42852">
    <property type="entry name" value="THIOL:DISULFIDE INTERCHANGE PROTEIN DSBE"/>
    <property type="match status" value="1"/>
</dbReference>
<evidence type="ECO:0000256" key="1">
    <source>
        <dbReference type="ARBA" id="ARBA00004196"/>
    </source>
</evidence>
<comment type="caution">
    <text evidence="8">The sequence shown here is derived from an EMBL/GenBank/DDBJ whole genome shotgun (WGS) entry which is preliminary data.</text>
</comment>
<evidence type="ECO:0000256" key="6">
    <source>
        <dbReference type="SAM" id="MobiDB-lite"/>
    </source>
</evidence>
<dbReference type="InterPro" id="IPR000866">
    <property type="entry name" value="AhpC/TSA"/>
</dbReference>
<dbReference type="Proteomes" id="UP001500034">
    <property type="component" value="Unassembled WGS sequence"/>
</dbReference>
<dbReference type="InterPro" id="IPR013766">
    <property type="entry name" value="Thioredoxin_domain"/>
</dbReference>
<protein>
    <submittedName>
        <fullName evidence="8">TlpA disulfide reductase family protein</fullName>
    </submittedName>
</protein>
<dbReference type="PROSITE" id="PS00194">
    <property type="entry name" value="THIOREDOXIN_1"/>
    <property type="match status" value="1"/>
</dbReference>
<dbReference type="Gene3D" id="3.40.30.10">
    <property type="entry name" value="Glutaredoxin"/>
    <property type="match status" value="1"/>
</dbReference>